<reference evidence="3 4" key="1">
    <citation type="submission" date="2024-04" db="EMBL/GenBank/DDBJ databases">
        <authorList>
            <person name="Waldvogel A.-M."/>
            <person name="Schoenle A."/>
        </authorList>
    </citation>
    <scope>NUCLEOTIDE SEQUENCE [LARGE SCALE GENOMIC DNA]</scope>
</reference>
<keyword evidence="2" id="KW-0812">Transmembrane</keyword>
<feature type="compositionally biased region" description="Basic and acidic residues" evidence="1">
    <location>
        <begin position="153"/>
        <end position="167"/>
    </location>
</feature>
<evidence type="ECO:0000256" key="1">
    <source>
        <dbReference type="SAM" id="MobiDB-lite"/>
    </source>
</evidence>
<gene>
    <name evidence="3" type="ORF">KC01_LOCUS4847</name>
</gene>
<keyword evidence="4" id="KW-1185">Reference proteome</keyword>
<proteinExistence type="predicted"/>
<evidence type="ECO:0000256" key="2">
    <source>
        <dbReference type="SAM" id="Phobius"/>
    </source>
</evidence>
<dbReference type="AlphaFoldDB" id="A0AAV2J5M9"/>
<keyword evidence="2" id="KW-0472">Membrane</keyword>
<accession>A0AAV2J5M9</accession>
<evidence type="ECO:0000313" key="4">
    <source>
        <dbReference type="Proteomes" id="UP001497482"/>
    </source>
</evidence>
<evidence type="ECO:0000313" key="3">
    <source>
        <dbReference type="EMBL" id="CAL1572848.1"/>
    </source>
</evidence>
<feature type="compositionally biased region" description="Acidic residues" evidence="1">
    <location>
        <begin position="102"/>
        <end position="152"/>
    </location>
</feature>
<dbReference type="EMBL" id="OZ035833">
    <property type="protein sequence ID" value="CAL1572848.1"/>
    <property type="molecule type" value="Genomic_DNA"/>
</dbReference>
<keyword evidence="2" id="KW-1133">Transmembrane helix</keyword>
<feature type="region of interest" description="Disordered" evidence="1">
    <location>
        <begin position="98"/>
        <end position="198"/>
    </location>
</feature>
<dbReference type="Proteomes" id="UP001497482">
    <property type="component" value="Chromosome 11"/>
</dbReference>
<feature type="compositionally biased region" description="Acidic residues" evidence="1">
    <location>
        <begin position="178"/>
        <end position="198"/>
    </location>
</feature>
<sequence>MDSLLRHYFWLWVVLVVLVLSFIIVLIFVFLNRLISRQGNLTLGLDKKWPSSKFQTYQQSVVQQNVPGAETVSPAPPLSSQFKIQAVDLSYENLCEERDYVDPDEDPEKDPDYEDPEKDPDYEDPDEDPEKDPDYEDPEKDPDYEDPDEDLDLERRSSVPEYLKLETEAYSSHQQEAQDSDYDITAAEGDDGDYDDVG</sequence>
<organism evidence="3 4">
    <name type="scientific">Knipowitschia caucasica</name>
    <name type="common">Caucasian dwarf goby</name>
    <name type="synonym">Pomatoschistus caucasicus</name>
    <dbReference type="NCBI Taxonomy" id="637954"/>
    <lineage>
        <taxon>Eukaryota</taxon>
        <taxon>Metazoa</taxon>
        <taxon>Chordata</taxon>
        <taxon>Craniata</taxon>
        <taxon>Vertebrata</taxon>
        <taxon>Euteleostomi</taxon>
        <taxon>Actinopterygii</taxon>
        <taxon>Neopterygii</taxon>
        <taxon>Teleostei</taxon>
        <taxon>Neoteleostei</taxon>
        <taxon>Acanthomorphata</taxon>
        <taxon>Gobiaria</taxon>
        <taxon>Gobiiformes</taxon>
        <taxon>Gobioidei</taxon>
        <taxon>Gobiidae</taxon>
        <taxon>Gobiinae</taxon>
        <taxon>Knipowitschia</taxon>
    </lineage>
</organism>
<protein>
    <submittedName>
        <fullName evidence="3">Uncharacterized protein</fullName>
    </submittedName>
</protein>
<feature type="transmembrane region" description="Helical" evidence="2">
    <location>
        <begin position="12"/>
        <end position="31"/>
    </location>
</feature>
<name>A0AAV2J5M9_KNICA</name>